<dbReference type="InterPro" id="IPR001943">
    <property type="entry name" value="UVR_dom"/>
</dbReference>
<dbReference type="GO" id="GO:0046870">
    <property type="term" value="F:cadmium ion binding"/>
    <property type="evidence" value="ECO:0007669"/>
    <property type="project" value="TreeGrafter"/>
</dbReference>
<dbReference type="AlphaFoldDB" id="A0A3E2TG05"/>
<dbReference type="GO" id="GO:1990170">
    <property type="term" value="P:stress response to cadmium ion"/>
    <property type="evidence" value="ECO:0007669"/>
    <property type="project" value="TreeGrafter"/>
</dbReference>
<organism evidence="2 3">
    <name type="scientific">Anaerococcus nagyae</name>
    <dbReference type="NCBI Taxonomy" id="1755241"/>
    <lineage>
        <taxon>Bacteria</taxon>
        <taxon>Bacillati</taxon>
        <taxon>Bacillota</taxon>
        <taxon>Tissierellia</taxon>
        <taxon>Tissierellales</taxon>
        <taxon>Peptoniphilaceae</taxon>
        <taxon>Anaerococcus</taxon>
    </lineage>
</organism>
<accession>A0A3E2TG05</accession>
<dbReference type="EMBL" id="QVEU01000008">
    <property type="protein sequence ID" value="RGB74903.1"/>
    <property type="molecule type" value="Genomic_DNA"/>
</dbReference>
<proteinExistence type="predicted"/>
<evidence type="ECO:0000259" key="1">
    <source>
        <dbReference type="PROSITE" id="PS50151"/>
    </source>
</evidence>
<dbReference type="GO" id="GO:1990169">
    <property type="term" value="P:stress response to copper ion"/>
    <property type="evidence" value="ECO:0007669"/>
    <property type="project" value="TreeGrafter"/>
</dbReference>
<protein>
    <submittedName>
        <fullName evidence="2">Transcriptional regulator</fullName>
    </submittedName>
</protein>
<reference evidence="2 3" key="1">
    <citation type="submission" date="2018-08" db="EMBL/GenBank/DDBJ databases">
        <title>A genome reference for cultivated species of the human gut microbiota.</title>
        <authorList>
            <person name="Zou Y."/>
            <person name="Xue W."/>
            <person name="Luo G."/>
        </authorList>
    </citation>
    <scope>NUCLEOTIDE SEQUENCE [LARGE SCALE GENOMIC DNA]</scope>
    <source>
        <strain evidence="2 3">OF01-3</strain>
    </source>
</reference>
<name>A0A3E2TG05_9FIRM</name>
<dbReference type="PANTHER" id="PTHR38430">
    <property type="entry name" value="PROTEIN-ARGININE KINASE ACTIVATOR PROTEIN"/>
    <property type="match status" value="1"/>
</dbReference>
<dbReference type="OrthoDB" id="9788704at2"/>
<dbReference type="PANTHER" id="PTHR38430:SF1">
    <property type="entry name" value="PROTEIN-ARGININE KINASE ACTIVATOR PROTEIN"/>
    <property type="match status" value="1"/>
</dbReference>
<evidence type="ECO:0000313" key="3">
    <source>
        <dbReference type="Proteomes" id="UP000261011"/>
    </source>
</evidence>
<dbReference type="Proteomes" id="UP000261011">
    <property type="component" value="Unassembled WGS sequence"/>
</dbReference>
<dbReference type="GO" id="GO:0008270">
    <property type="term" value="F:zinc ion binding"/>
    <property type="evidence" value="ECO:0007669"/>
    <property type="project" value="TreeGrafter"/>
</dbReference>
<dbReference type="Pfam" id="PF02151">
    <property type="entry name" value="UVR"/>
    <property type="match status" value="1"/>
</dbReference>
<dbReference type="GO" id="GO:0005507">
    <property type="term" value="F:copper ion binding"/>
    <property type="evidence" value="ECO:0007669"/>
    <property type="project" value="TreeGrafter"/>
</dbReference>
<dbReference type="PIRSF" id="PIRSF015034">
    <property type="entry name" value="YacH"/>
    <property type="match status" value="1"/>
</dbReference>
<dbReference type="RefSeq" id="WP_117522157.1">
    <property type="nucleotide sequence ID" value="NZ_AP031484.1"/>
</dbReference>
<comment type="caution">
    <text evidence="2">The sequence shown here is derived from an EMBL/GenBank/DDBJ whole genome shotgun (WGS) entry which is preliminary data.</text>
</comment>
<evidence type="ECO:0000313" key="2">
    <source>
        <dbReference type="EMBL" id="RGB74903.1"/>
    </source>
</evidence>
<dbReference type="PROSITE" id="PS50151">
    <property type="entry name" value="UVR"/>
    <property type="match status" value="1"/>
</dbReference>
<sequence>MKCERCGKEATVSVKAIVNGYEHDFYLCNECMTYYTDMNAQSSDSEFHNLNFNKSNLENLIQKFVPSLDDMIDGYYEYKFNQNNHPYNYMEGLNQKTCPNCGNLESNIKSGIFGCEECYKLSEKLTPKVLRTYNNYDKYTGMLPKKDREFKEVALEIKDLQEKLQQSVDTEDYEQAASLKERIDDLNMKVKN</sequence>
<dbReference type="GO" id="GO:0050897">
    <property type="term" value="F:cobalt ion binding"/>
    <property type="evidence" value="ECO:0007669"/>
    <property type="project" value="TreeGrafter"/>
</dbReference>
<feature type="domain" description="UVR" evidence="1">
    <location>
        <begin position="154"/>
        <end position="189"/>
    </location>
</feature>
<keyword evidence="3" id="KW-1185">Reference proteome</keyword>
<dbReference type="InterPro" id="IPR025542">
    <property type="entry name" value="YacH"/>
</dbReference>
<gene>
    <name evidence="2" type="ORF">DXA39_07805</name>
</gene>